<dbReference type="EMBL" id="JBHMFI010000001">
    <property type="protein sequence ID" value="MFB9073122.1"/>
    <property type="molecule type" value="Genomic_DNA"/>
</dbReference>
<comment type="caution">
    <text evidence="2">The sequence shown here is derived from an EMBL/GenBank/DDBJ whole genome shotgun (WGS) entry which is preliminary data.</text>
</comment>
<evidence type="ECO:0000313" key="2">
    <source>
        <dbReference type="EMBL" id="MFB9073122.1"/>
    </source>
</evidence>
<accession>A0ABV5G2G4</accession>
<protein>
    <submittedName>
        <fullName evidence="2">Uncharacterized protein</fullName>
    </submittedName>
</protein>
<evidence type="ECO:0000256" key="1">
    <source>
        <dbReference type="SAM" id="MobiDB-lite"/>
    </source>
</evidence>
<reference evidence="2 3" key="1">
    <citation type="submission" date="2024-09" db="EMBL/GenBank/DDBJ databases">
        <authorList>
            <person name="Sun Q."/>
            <person name="Mori K."/>
        </authorList>
    </citation>
    <scope>NUCLEOTIDE SEQUENCE [LARGE SCALE GENOMIC DNA]</scope>
    <source>
        <strain evidence="2 3">CCM 7609</strain>
    </source>
</reference>
<gene>
    <name evidence="2" type="ORF">ACFFX0_18700</name>
</gene>
<organism evidence="2 3">
    <name type="scientific">Citricoccus parietis</name>
    <dbReference type="NCBI Taxonomy" id="592307"/>
    <lineage>
        <taxon>Bacteria</taxon>
        <taxon>Bacillati</taxon>
        <taxon>Actinomycetota</taxon>
        <taxon>Actinomycetes</taxon>
        <taxon>Micrococcales</taxon>
        <taxon>Micrococcaceae</taxon>
        <taxon>Citricoccus</taxon>
    </lineage>
</organism>
<proteinExistence type="predicted"/>
<evidence type="ECO:0000313" key="3">
    <source>
        <dbReference type="Proteomes" id="UP001589575"/>
    </source>
</evidence>
<feature type="region of interest" description="Disordered" evidence="1">
    <location>
        <begin position="50"/>
        <end position="83"/>
    </location>
</feature>
<dbReference type="Proteomes" id="UP001589575">
    <property type="component" value="Unassembled WGS sequence"/>
</dbReference>
<name>A0ABV5G2G4_9MICC</name>
<sequence length="83" mass="8800">MQVAVRRMTASVGSMILGSWRSPTVIWPGASMMTARMAFSFGWGSGVRFQTTMHDGGPGGSAERGTAGTPVSSRQGHDPRSDR</sequence>
<keyword evidence="3" id="KW-1185">Reference proteome</keyword>